<dbReference type="SUPFAM" id="SSF81321">
    <property type="entry name" value="Family A G protein-coupled receptor-like"/>
    <property type="match status" value="1"/>
</dbReference>
<dbReference type="PROSITE" id="PS50262">
    <property type="entry name" value="G_PROTEIN_RECEP_F1_2"/>
    <property type="match status" value="1"/>
</dbReference>
<dbReference type="OMA" id="FWRTPDY"/>
<evidence type="ECO:0000256" key="1">
    <source>
        <dbReference type="ARBA" id="ARBA00004370"/>
    </source>
</evidence>
<feature type="transmembrane region" description="Helical" evidence="5">
    <location>
        <begin position="80"/>
        <end position="102"/>
    </location>
</feature>
<dbReference type="GO" id="GO:0004930">
    <property type="term" value="F:G protein-coupled receptor activity"/>
    <property type="evidence" value="ECO:0007669"/>
    <property type="project" value="InterPro"/>
</dbReference>
<dbReference type="PANTHER" id="PTHR23360">
    <property type="entry name" value="G-PROTEIN COUPLED RECEPTORS FAMILY 1 PROFILE DOMAIN-CONTAINING PROTEIN-RELATED"/>
    <property type="match status" value="1"/>
</dbReference>
<feature type="transmembrane region" description="Helical" evidence="5">
    <location>
        <begin position="225"/>
        <end position="250"/>
    </location>
</feature>
<dbReference type="InterPro" id="IPR017452">
    <property type="entry name" value="GPCR_Rhodpsn_7TM"/>
</dbReference>
<protein>
    <recommendedName>
        <fullName evidence="6">G-protein coupled receptors family 1 profile domain-containing protein</fullName>
    </recommendedName>
</protein>
<dbReference type="SMART" id="SM01381">
    <property type="entry name" value="7TM_GPCR_Srsx"/>
    <property type="match status" value="1"/>
</dbReference>
<dbReference type="EMBL" id="DS268420">
    <property type="protein sequence ID" value="EFO87865.1"/>
    <property type="molecule type" value="Genomic_DNA"/>
</dbReference>
<reference evidence="7" key="1">
    <citation type="submission" date="2007-07" db="EMBL/GenBank/DDBJ databases">
        <title>PCAP assembly of the Caenorhabditis remanei genome.</title>
        <authorList>
            <consortium name="The Caenorhabditis remanei Sequencing Consortium"/>
            <person name="Wilson R.K."/>
        </authorList>
    </citation>
    <scope>NUCLEOTIDE SEQUENCE [LARGE SCALE GENOMIC DNA]</scope>
    <source>
        <strain evidence="7">PB4641</strain>
    </source>
</reference>
<feature type="transmembrane region" description="Helical" evidence="5">
    <location>
        <begin position="266"/>
        <end position="284"/>
    </location>
</feature>
<evidence type="ECO:0000313" key="8">
    <source>
        <dbReference type="Proteomes" id="UP000008281"/>
    </source>
</evidence>
<proteinExistence type="predicted"/>
<evidence type="ECO:0000256" key="4">
    <source>
        <dbReference type="ARBA" id="ARBA00023136"/>
    </source>
</evidence>
<dbReference type="GO" id="GO:0016020">
    <property type="term" value="C:membrane"/>
    <property type="evidence" value="ECO:0007669"/>
    <property type="project" value="UniProtKB-SubCell"/>
</dbReference>
<dbReference type="InterPro" id="IPR047130">
    <property type="entry name" value="7TM_GPCR_Srsx_nematod"/>
</dbReference>
<feature type="transmembrane region" description="Helical" evidence="5">
    <location>
        <begin position="181"/>
        <end position="204"/>
    </location>
</feature>
<evidence type="ECO:0000256" key="3">
    <source>
        <dbReference type="ARBA" id="ARBA00022989"/>
    </source>
</evidence>
<dbReference type="Pfam" id="PF10320">
    <property type="entry name" value="7TM_GPCR_Srsx"/>
    <property type="match status" value="1"/>
</dbReference>
<dbReference type="Gene3D" id="1.20.1070.10">
    <property type="entry name" value="Rhodopsin 7-helix transmembrane proteins"/>
    <property type="match status" value="1"/>
</dbReference>
<sequence>MPESVVPVPLVLCFLTLSVVGIIGNLTIVLVTIINKTLHSRCCILIGIMAFFNIIVGIYVTQLRIMMLFGIYNILNTTCFLYSFYGIFAMNMQSILGLFIGLDRLYNVSSPIKYEIFSDSNQSICYYFCVLYNYFFVSYFFKICFSGRYSTISDITYSRSFSEEIVIVVCIPVTALYETSLQIWLCFNFVIAVSVIIVYGWTHIMCRNLRNNNLHIKTVESVNRILKSLIVVIAFYVSTWFLAMAALFIAEVLNLEGEPVYYIRRWSGWLVICNSSLHVFIYFWRTPDYRKAIIQLYRLPIRSEANSKVSVIPNNQVVLI</sequence>
<dbReference type="PRINTS" id="PR00237">
    <property type="entry name" value="GPCRRHODOPSN"/>
</dbReference>
<dbReference type="InterPro" id="IPR019424">
    <property type="entry name" value="7TM_GPCR_Srsx"/>
</dbReference>
<evidence type="ECO:0000313" key="7">
    <source>
        <dbReference type="EMBL" id="EFO87865.1"/>
    </source>
</evidence>
<evidence type="ECO:0000256" key="5">
    <source>
        <dbReference type="SAM" id="Phobius"/>
    </source>
</evidence>
<accession>E3LZQ7</accession>
<keyword evidence="3 5" id="KW-1133">Transmembrane helix</keyword>
<dbReference type="InterPro" id="IPR000276">
    <property type="entry name" value="GPCR_Rhodpsn"/>
</dbReference>
<feature type="transmembrane region" description="Helical" evidence="5">
    <location>
        <begin position="123"/>
        <end position="141"/>
    </location>
</feature>
<comment type="subcellular location">
    <subcellularLocation>
        <location evidence="1">Membrane</location>
    </subcellularLocation>
</comment>
<dbReference type="AlphaFoldDB" id="E3LZQ7"/>
<organism evidence="8">
    <name type="scientific">Caenorhabditis remanei</name>
    <name type="common">Caenorhabditis vulgaris</name>
    <dbReference type="NCBI Taxonomy" id="31234"/>
    <lineage>
        <taxon>Eukaryota</taxon>
        <taxon>Metazoa</taxon>
        <taxon>Ecdysozoa</taxon>
        <taxon>Nematoda</taxon>
        <taxon>Chromadorea</taxon>
        <taxon>Rhabditida</taxon>
        <taxon>Rhabditina</taxon>
        <taxon>Rhabditomorpha</taxon>
        <taxon>Rhabditoidea</taxon>
        <taxon>Rhabditidae</taxon>
        <taxon>Peloderinae</taxon>
        <taxon>Caenorhabditis</taxon>
    </lineage>
</organism>
<keyword evidence="8" id="KW-1185">Reference proteome</keyword>
<feature type="transmembrane region" description="Helical" evidence="5">
    <location>
        <begin position="6"/>
        <end position="30"/>
    </location>
</feature>
<keyword evidence="2 5" id="KW-0812">Transmembrane</keyword>
<dbReference type="OrthoDB" id="5820127at2759"/>
<dbReference type="CDD" id="cd00637">
    <property type="entry name" value="7tm_classA_rhodopsin-like"/>
    <property type="match status" value="1"/>
</dbReference>
<feature type="transmembrane region" description="Helical" evidence="5">
    <location>
        <begin position="42"/>
        <end position="60"/>
    </location>
</feature>
<name>E3LZQ7_CAERE</name>
<gene>
    <name evidence="7" type="ORF">CRE_05516</name>
</gene>
<dbReference type="PANTHER" id="PTHR23360:SF16">
    <property type="entry name" value="G-PROTEIN COUPLED RECEPTORS FAMILY 1 PROFILE DOMAIN-CONTAINING PROTEIN"/>
    <property type="match status" value="1"/>
</dbReference>
<dbReference type="FunCoup" id="E3LZQ7">
    <property type="interactions" value="3"/>
</dbReference>
<dbReference type="eggNOG" id="ENOG502R6QI">
    <property type="taxonomic scope" value="Eukaryota"/>
</dbReference>
<feature type="domain" description="G-protein coupled receptors family 1 profile" evidence="6">
    <location>
        <begin position="24"/>
        <end position="282"/>
    </location>
</feature>
<keyword evidence="4 5" id="KW-0472">Membrane</keyword>
<dbReference type="HOGENOM" id="CLU_087184_0_0_1"/>
<dbReference type="Proteomes" id="UP000008281">
    <property type="component" value="Unassembled WGS sequence"/>
</dbReference>
<dbReference type="InParanoid" id="E3LZQ7"/>
<evidence type="ECO:0000256" key="2">
    <source>
        <dbReference type="ARBA" id="ARBA00022692"/>
    </source>
</evidence>
<evidence type="ECO:0000259" key="6">
    <source>
        <dbReference type="PROSITE" id="PS50262"/>
    </source>
</evidence>